<reference evidence="1" key="1">
    <citation type="submission" date="2020-11" db="EMBL/GenBank/DDBJ databases">
        <authorList>
            <consortium name="DOE Joint Genome Institute"/>
            <person name="Ahrendt S."/>
            <person name="Riley R."/>
            <person name="Andreopoulos W."/>
            <person name="Labutti K."/>
            <person name="Pangilinan J."/>
            <person name="Ruiz-Duenas F.J."/>
            <person name="Barrasa J.M."/>
            <person name="Sanchez-Garcia M."/>
            <person name="Camarero S."/>
            <person name="Miyauchi S."/>
            <person name="Serrano A."/>
            <person name="Linde D."/>
            <person name="Babiker R."/>
            <person name="Drula E."/>
            <person name="Ayuso-Fernandez I."/>
            <person name="Pacheco R."/>
            <person name="Padilla G."/>
            <person name="Ferreira P."/>
            <person name="Barriuso J."/>
            <person name="Kellner H."/>
            <person name="Castanera R."/>
            <person name="Alfaro M."/>
            <person name="Ramirez L."/>
            <person name="Pisabarro A.G."/>
            <person name="Kuo A."/>
            <person name="Tritt A."/>
            <person name="Lipzen A."/>
            <person name="He G."/>
            <person name="Yan M."/>
            <person name="Ng V."/>
            <person name="Cullen D."/>
            <person name="Martin F."/>
            <person name="Rosso M.-N."/>
            <person name="Henrissat B."/>
            <person name="Hibbett D."/>
            <person name="Martinez A.T."/>
            <person name="Grigoriev I.V."/>
        </authorList>
    </citation>
    <scope>NUCLEOTIDE SEQUENCE</scope>
    <source>
        <strain evidence="1">CIRM-BRFM 674</strain>
    </source>
</reference>
<gene>
    <name evidence="1" type="ORF">BDN70DRAFT_342544</name>
</gene>
<dbReference type="EMBL" id="MU155156">
    <property type="protein sequence ID" value="KAF9483221.1"/>
    <property type="molecule type" value="Genomic_DNA"/>
</dbReference>
<proteinExistence type="predicted"/>
<dbReference type="Proteomes" id="UP000807469">
    <property type="component" value="Unassembled WGS sequence"/>
</dbReference>
<accession>A0A9P5Z9C7</accession>
<sequence length="155" mass="17355">MPLDAANTTDQFPYQQSTFAEDGRNFNKKGYGSRRRSSTWSSAASPIFEHPFCATAVVMAYLPSCPGNPVSQALPIAYYAQRDFLGDGHSLAQHCSVPEPHPLMDYLIFMLPRHSYIRRLNGRFAVHNVGKTPPATSTSGYPISLRNHWLTFFLT</sequence>
<dbReference type="AlphaFoldDB" id="A0A9P5Z9C7"/>
<evidence type="ECO:0000313" key="1">
    <source>
        <dbReference type="EMBL" id="KAF9483221.1"/>
    </source>
</evidence>
<keyword evidence="2" id="KW-1185">Reference proteome</keyword>
<protein>
    <submittedName>
        <fullName evidence="1">Uncharacterized protein</fullName>
    </submittedName>
</protein>
<name>A0A9P5Z9C7_9AGAR</name>
<comment type="caution">
    <text evidence="1">The sequence shown here is derived from an EMBL/GenBank/DDBJ whole genome shotgun (WGS) entry which is preliminary data.</text>
</comment>
<organism evidence="1 2">
    <name type="scientific">Pholiota conissans</name>
    <dbReference type="NCBI Taxonomy" id="109636"/>
    <lineage>
        <taxon>Eukaryota</taxon>
        <taxon>Fungi</taxon>
        <taxon>Dikarya</taxon>
        <taxon>Basidiomycota</taxon>
        <taxon>Agaricomycotina</taxon>
        <taxon>Agaricomycetes</taxon>
        <taxon>Agaricomycetidae</taxon>
        <taxon>Agaricales</taxon>
        <taxon>Agaricineae</taxon>
        <taxon>Strophariaceae</taxon>
        <taxon>Pholiota</taxon>
    </lineage>
</organism>
<evidence type="ECO:0000313" key="2">
    <source>
        <dbReference type="Proteomes" id="UP000807469"/>
    </source>
</evidence>